<evidence type="ECO:0000256" key="6">
    <source>
        <dbReference type="ARBA" id="ARBA00023316"/>
    </source>
</evidence>
<evidence type="ECO:0000313" key="11">
    <source>
        <dbReference type="Proteomes" id="UP001501556"/>
    </source>
</evidence>
<dbReference type="PANTHER" id="PTHR36699:SF1">
    <property type="entry name" value="L,D-TRANSPEPTIDASE YAFK-RELATED"/>
    <property type="match status" value="1"/>
</dbReference>
<feature type="chain" id="PRO_5047436606" description="L,D-TPase catalytic domain-containing protein" evidence="8">
    <location>
        <begin position="23"/>
        <end position="253"/>
    </location>
</feature>
<feature type="domain" description="L,D-TPase catalytic" evidence="9">
    <location>
        <begin position="73"/>
        <end position="205"/>
    </location>
</feature>
<gene>
    <name evidence="10" type="ORF">GCM10022407_29420</name>
</gene>
<name>A0ABP7QHM8_9BACT</name>
<dbReference type="EMBL" id="BAABDI010000022">
    <property type="protein sequence ID" value="GAA3982267.1"/>
    <property type="molecule type" value="Genomic_DNA"/>
</dbReference>
<sequence length="253" mass="27930">MFMLRRLSCCVLLLLPVCQLLAQSCTAPADTSGGAFWRQQLRFPRVRAAQVGTGPVVASRLRARGLDPQRLEIMFRLIKTNRELEVWARNRDGGPFELLHAYPLAAASGSLGPKRRAGDFQVPEGFYEIDRFNPKSNFHLSLGLNYPNAADRALGEPNPGGDIFIHGGAVTIGCLPITDAGIEEVYLLALTARAAGQAVIPVHIFPFPLTEGELARRRSSPHQLFWRSLVAGYTYFEKHHEAAEMAEPVVAER</sequence>
<evidence type="ECO:0000256" key="1">
    <source>
        <dbReference type="ARBA" id="ARBA00004752"/>
    </source>
</evidence>
<evidence type="ECO:0000256" key="5">
    <source>
        <dbReference type="ARBA" id="ARBA00022984"/>
    </source>
</evidence>
<dbReference type="SUPFAM" id="SSF141523">
    <property type="entry name" value="L,D-transpeptidase catalytic domain-like"/>
    <property type="match status" value="1"/>
</dbReference>
<keyword evidence="5 7" id="KW-0573">Peptidoglycan synthesis</keyword>
<evidence type="ECO:0000256" key="8">
    <source>
        <dbReference type="SAM" id="SignalP"/>
    </source>
</evidence>
<feature type="active site" description="Nucleophile" evidence="7">
    <location>
        <position position="174"/>
    </location>
</feature>
<dbReference type="PROSITE" id="PS52029">
    <property type="entry name" value="LD_TPASE"/>
    <property type="match status" value="1"/>
</dbReference>
<evidence type="ECO:0000256" key="3">
    <source>
        <dbReference type="ARBA" id="ARBA00022679"/>
    </source>
</evidence>
<proteinExistence type="inferred from homology"/>
<evidence type="ECO:0000256" key="4">
    <source>
        <dbReference type="ARBA" id="ARBA00022960"/>
    </source>
</evidence>
<protein>
    <recommendedName>
        <fullName evidence="9">L,D-TPase catalytic domain-containing protein</fullName>
    </recommendedName>
</protein>
<comment type="caution">
    <text evidence="10">The sequence shown here is derived from an EMBL/GenBank/DDBJ whole genome shotgun (WGS) entry which is preliminary data.</text>
</comment>
<dbReference type="PANTHER" id="PTHR36699">
    <property type="entry name" value="LD-TRANSPEPTIDASE"/>
    <property type="match status" value="1"/>
</dbReference>
<dbReference type="Proteomes" id="UP001501556">
    <property type="component" value="Unassembled WGS sequence"/>
</dbReference>
<keyword evidence="4 7" id="KW-0133">Cell shape</keyword>
<evidence type="ECO:0000256" key="7">
    <source>
        <dbReference type="PROSITE-ProRule" id="PRU01373"/>
    </source>
</evidence>
<evidence type="ECO:0000313" key="10">
    <source>
        <dbReference type="EMBL" id="GAA3982267.1"/>
    </source>
</evidence>
<reference evidence="11" key="1">
    <citation type="journal article" date="2019" name="Int. J. Syst. Evol. Microbiol.">
        <title>The Global Catalogue of Microorganisms (GCM) 10K type strain sequencing project: providing services to taxonomists for standard genome sequencing and annotation.</title>
        <authorList>
            <consortium name="The Broad Institute Genomics Platform"/>
            <consortium name="The Broad Institute Genome Sequencing Center for Infectious Disease"/>
            <person name="Wu L."/>
            <person name="Ma J."/>
        </authorList>
    </citation>
    <scope>NUCLEOTIDE SEQUENCE [LARGE SCALE GENOMIC DNA]</scope>
    <source>
        <strain evidence="11">JCM 17217</strain>
    </source>
</reference>
<keyword evidence="6 7" id="KW-0961">Cell wall biogenesis/degradation</keyword>
<dbReference type="CDD" id="cd16913">
    <property type="entry name" value="YkuD_like"/>
    <property type="match status" value="1"/>
</dbReference>
<comment type="similarity">
    <text evidence="2">Belongs to the YkuD family.</text>
</comment>
<evidence type="ECO:0000256" key="2">
    <source>
        <dbReference type="ARBA" id="ARBA00005992"/>
    </source>
</evidence>
<comment type="pathway">
    <text evidence="1 7">Cell wall biogenesis; peptidoglycan biosynthesis.</text>
</comment>
<accession>A0ABP7QHM8</accession>
<keyword evidence="3" id="KW-0808">Transferase</keyword>
<feature type="signal peptide" evidence="8">
    <location>
        <begin position="1"/>
        <end position="22"/>
    </location>
</feature>
<feature type="active site" description="Proton donor/acceptor" evidence="7">
    <location>
        <position position="166"/>
    </location>
</feature>
<dbReference type="InterPro" id="IPR038063">
    <property type="entry name" value="Transpep_catalytic_dom"/>
</dbReference>
<dbReference type="InterPro" id="IPR005490">
    <property type="entry name" value="LD_TPept_cat_dom"/>
</dbReference>
<keyword evidence="11" id="KW-1185">Reference proteome</keyword>
<dbReference type="PROSITE" id="PS51257">
    <property type="entry name" value="PROKAR_LIPOPROTEIN"/>
    <property type="match status" value="1"/>
</dbReference>
<dbReference type="Pfam" id="PF03734">
    <property type="entry name" value="YkuD"/>
    <property type="match status" value="1"/>
</dbReference>
<evidence type="ECO:0000259" key="9">
    <source>
        <dbReference type="PROSITE" id="PS52029"/>
    </source>
</evidence>
<organism evidence="10 11">
    <name type="scientific">Hymenobacter antarcticus</name>
    <dbReference type="NCBI Taxonomy" id="486270"/>
    <lineage>
        <taxon>Bacteria</taxon>
        <taxon>Pseudomonadati</taxon>
        <taxon>Bacteroidota</taxon>
        <taxon>Cytophagia</taxon>
        <taxon>Cytophagales</taxon>
        <taxon>Hymenobacteraceae</taxon>
        <taxon>Hymenobacter</taxon>
    </lineage>
</organism>
<keyword evidence="8" id="KW-0732">Signal</keyword>